<accession>D4GUW9</accession>
<evidence type="ECO:0000256" key="1">
    <source>
        <dbReference type="SAM" id="MobiDB-lite"/>
    </source>
</evidence>
<dbReference type="EMBL" id="CP001956">
    <property type="protein sequence ID" value="ADE03809.1"/>
    <property type="molecule type" value="Genomic_DNA"/>
</dbReference>
<dbReference type="KEGG" id="hvo:HVO_0898"/>
<reference evidence="2 3" key="1">
    <citation type="journal article" date="2010" name="PLoS ONE">
        <title>The complete genome sequence of Haloferax volcanii DS2, a model archaeon.</title>
        <authorList>
            <person name="Hartman A.L."/>
            <person name="Norais C."/>
            <person name="Badger J.H."/>
            <person name="Delmas S."/>
            <person name="Haldenby S."/>
            <person name="Madupu R."/>
            <person name="Robinson J."/>
            <person name="Khouri H."/>
            <person name="Ren Q."/>
            <person name="Lowe T.M."/>
            <person name="Maupin-Furlow J."/>
            <person name="Pohlschroder M."/>
            <person name="Daniels C."/>
            <person name="Pfeiffer F."/>
            <person name="Allers T."/>
            <person name="Eisen J.A."/>
        </authorList>
    </citation>
    <scope>NUCLEOTIDE SEQUENCE [LARGE SCALE GENOMIC DNA]</scope>
    <source>
        <strain evidence="3">ATCC 29605 / DSM 3757 / JCM 8879 / NBRC 14742 / NCIMB 2012 / VKM B-1768 / DS2</strain>
    </source>
</reference>
<gene>
    <name evidence="2" type="ordered locus">HVO_0898</name>
</gene>
<organism evidence="2 3">
    <name type="scientific">Haloferax volcanii (strain ATCC 29605 / DSM 3757 / JCM 8879 / NBRC 14742 / NCIMB 2012 / VKM B-1768 / DS2)</name>
    <name type="common">Halobacterium volcanii</name>
    <dbReference type="NCBI Taxonomy" id="309800"/>
    <lineage>
        <taxon>Archaea</taxon>
        <taxon>Methanobacteriati</taxon>
        <taxon>Methanobacteriota</taxon>
        <taxon>Stenosarchaea group</taxon>
        <taxon>Halobacteria</taxon>
        <taxon>Halobacteriales</taxon>
        <taxon>Haloferacaceae</taxon>
        <taxon>Haloferax</taxon>
    </lineage>
</organism>
<dbReference type="Proteomes" id="UP000008243">
    <property type="component" value="Chromosome"/>
</dbReference>
<feature type="region of interest" description="Disordered" evidence="1">
    <location>
        <begin position="1"/>
        <end position="24"/>
    </location>
</feature>
<keyword evidence="3" id="KW-1185">Reference proteome</keyword>
<dbReference type="HOGENOM" id="CLU_2857042_0_0_2"/>
<sequence>MQSVSSRRTPHQSHRVGTGVSGANGRPTTIRILDIYPRIAPFQRRFRAFVDQLISYRRECSIYN</sequence>
<dbReference type="STRING" id="309800.HVO_0898"/>
<evidence type="ECO:0000313" key="2">
    <source>
        <dbReference type="EMBL" id="ADE03809.1"/>
    </source>
</evidence>
<name>D4GUW9_HALVD</name>
<dbReference type="EnsemblBacteria" id="ADE03809">
    <property type="protein sequence ID" value="ADE03809"/>
    <property type="gene ID" value="HVO_0898"/>
</dbReference>
<proteinExistence type="predicted"/>
<evidence type="ECO:0000313" key="3">
    <source>
        <dbReference type="Proteomes" id="UP000008243"/>
    </source>
</evidence>
<protein>
    <submittedName>
        <fullName evidence="2">Uncharacterized protein</fullName>
    </submittedName>
</protein>
<dbReference type="AlphaFoldDB" id="D4GUW9"/>